<reference evidence="13" key="1">
    <citation type="submission" date="2016-02" db="EMBL/GenBank/DDBJ databases">
        <authorList>
            <person name="Rodrigo-Torres Lidia"/>
            <person name="Arahal R.David."/>
        </authorList>
    </citation>
    <scope>NUCLEOTIDE SEQUENCE [LARGE SCALE GENOMIC DNA]</scope>
    <source>
        <strain evidence="13">CECT 9029</strain>
    </source>
</reference>
<comment type="cofactor">
    <cofactor evidence="1">
        <name>FMN</name>
        <dbReference type="ChEBI" id="CHEBI:58210"/>
    </cofactor>
</comment>
<sequence length="347" mass="37252">MEKLDFAKWIGVELPLIQAPMAGVQNSKLAIAVGEAGGLGSIPCGMLDAEGVIEEIQRFEAASNKPYNLNFFCHSSFPFDAERHKVWRAELQPFFQRYSINEKCLGNKASRLPFSHEIANAIEQYAPPIVSFHFGLPESSLLKRVKGWGAKVLSSATTLEEAVWLQDNGADAVIVQGIEAGGHRGMFLTESLESQRPTMELLPQVADAIQLPVIAAGGVSNRVEVQQALALGADAVQVGTAFLLCDEASTSSLHRHALKSEAAKTTALTNVFSGRPARGIVNGAMAALDCMNNKAPVFPFASIEMGPLRAAAEKEGKDDFTPLWSGMNNSHCEESSAAAITRKLMGV</sequence>
<evidence type="ECO:0000313" key="12">
    <source>
        <dbReference type="EMBL" id="CZF78458.1"/>
    </source>
</evidence>
<dbReference type="GO" id="GO:0018580">
    <property type="term" value="F:nitronate monooxygenase activity"/>
    <property type="evidence" value="ECO:0007669"/>
    <property type="project" value="InterPro"/>
</dbReference>
<comment type="similarity">
    <text evidence="2">Belongs to the nitronate monooxygenase family. NMO class I subfamily.</text>
</comment>
<dbReference type="AlphaFoldDB" id="A0A128EV56"/>
<keyword evidence="5" id="KW-0288">FMN</keyword>
<dbReference type="SUPFAM" id="SSF51412">
    <property type="entry name" value="Inosine monophosphate dehydrogenase (IMPDH)"/>
    <property type="match status" value="1"/>
</dbReference>
<dbReference type="PANTHER" id="PTHR42747">
    <property type="entry name" value="NITRONATE MONOOXYGENASE-RELATED"/>
    <property type="match status" value="1"/>
</dbReference>
<keyword evidence="7 12" id="KW-0560">Oxidoreductase</keyword>
<evidence type="ECO:0000256" key="4">
    <source>
        <dbReference type="ARBA" id="ARBA00022630"/>
    </source>
</evidence>
<dbReference type="STRING" id="1796497.GCE9029_00846"/>
<dbReference type="Proteomes" id="UP000071641">
    <property type="component" value="Unassembled WGS sequence"/>
</dbReference>
<comment type="catalytic activity">
    <reaction evidence="10">
        <text>3 propionate 3-nitronate + 3 O2 + H2O = 3 3-oxopropanoate + 2 nitrate + nitrite + H2O2 + 3 H(+)</text>
        <dbReference type="Rhea" id="RHEA:57332"/>
        <dbReference type="ChEBI" id="CHEBI:15377"/>
        <dbReference type="ChEBI" id="CHEBI:15378"/>
        <dbReference type="ChEBI" id="CHEBI:15379"/>
        <dbReference type="ChEBI" id="CHEBI:16240"/>
        <dbReference type="ChEBI" id="CHEBI:16301"/>
        <dbReference type="ChEBI" id="CHEBI:17632"/>
        <dbReference type="ChEBI" id="CHEBI:33190"/>
        <dbReference type="ChEBI" id="CHEBI:136067"/>
    </reaction>
</comment>
<evidence type="ECO:0000256" key="8">
    <source>
        <dbReference type="ARBA" id="ARBA00023033"/>
    </source>
</evidence>
<keyword evidence="13" id="KW-1185">Reference proteome</keyword>
<evidence type="ECO:0000256" key="3">
    <source>
        <dbReference type="ARBA" id="ARBA00022575"/>
    </source>
</evidence>
<organism evidence="12 13">
    <name type="scientific">Grimontia celer</name>
    <dbReference type="NCBI Taxonomy" id="1796497"/>
    <lineage>
        <taxon>Bacteria</taxon>
        <taxon>Pseudomonadati</taxon>
        <taxon>Pseudomonadota</taxon>
        <taxon>Gammaproteobacteria</taxon>
        <taxon>Vibrionales</taxon>
        <taxon>Vibrionaceae</taxon>
        <taxon>Grimontia</taxon>
    </lineage>
</organism>
<dbReference type="InterPro" id="IPR013785">
    <property type="entry name" value="Aldolase_TIM"/>
</dbReference>
<dbReference type="Gene3D" id="3.20.20.70">
    <property type="entry name" value="Aldolase class I"/>
    <property type="match status" value="1"/>
</dbReference>
<dbReference type="GO" id="GO:0009636">
    <property type="term" value="P:response to toxic substance"/>
    <property type="evidence" value="ECO:0007669"/>
    <property type="project" value="UniProtKB-KW"/>
</dbReference>
<evidence type="ECO:0000256" key="1">
    <source>
        <dbReference type="ARBA" id="ARBA00001917"/>
    </source>
</evidence>
<evidence type="ECO:0000256" key="11">
    <source>
        <dbReference type="ARBA" id="ARBA00067136"/>
    </source>
</evidence>
<dbReference type="Pfam" id="PF03060">
    <property type="entry name" value="NMO"/>
    <property type="match status" value="1"/>
</dbReference>
<name>A0A128EV56_9GAMM</name>
<gene>
    <name evidence="12" type="ORF">GCE9029_00846</name>
</gene>
<evidence type="ECO:0000256" key="9">
    <source>
        <dbReference type="ARBA" id="ARBA00031155"/>
    </source>
</evidence>
<evidence type="ECO:0000256" key="6">
    <source>
        <dbReference type="ARBA" id="ARBA00022741"/>
    </source>
</evidence>
<dbReference type="GO" id="GO:0000166">
    <property type="term" value="F:nucleotide binding"/>
    <property type="evidence" value="ECO:0007669"/>
    <property type="project" value="UniProtKB-KW"/>
</dbReference>
<keyword evidence="3" id="KW-0216">Detoxification</keyword>
<dbReference type="RefSeq" id="WP_062661166.1">
    <property type="nucleotide sequence ID" value="NZ_FIZX01000001.1"/>
</dbReference>
<protein>
    <recommendedName>
        <fullName evidence="11">Nitronate monooxygenase</fullName>
    </recommendedName>
    <alternativeName>
        <fullName evidence="9">Propionate 3-nitronate monooxygenase</fullName>
    </alternativeName>
</protein>
<dbReference type="CDD" id="cd04730">
    <property type="entry name" value="NPD_like"/>
    <property type="match status" value="1"/>
</dbReference>
<dbReference type="OrthoDB" id="9778912at2"/>
<dbReference type="PANTHER" id="PTHR42747:SF3">
    <property type="entry name" value="NITRONATE MONOOXYGENASE-RELATED"/>
    <property type="match status" value="1"/>
</dbReference>
<evidence type="ECO:0000256" key="7">
    <source>
        <dbReference type="ARBA" id="ARBA00023002"/>
    </source>
</evidence>
<evidence type="ECO:0000256" key="2">
    <source>
        <dbReference type="ARBA" id="ARBA00009881"/>
    </source>
</evidence>
<keyword evidence="8 12" id="KW-0503">Monooxygenase</keyword>
<keyword evidence="6" id="KW-0547">Nucleotide-binding</keyword>
<keyword evidence="4" id="KW-0285">Flavoprotein</keyword>
<evidence type="ECO:0000256" key="10">
    <source>
        <dbReference type="ARBA" id="ARBA00049401"/>
    </source>
</evidence>
<dbReference type="InterPro" id="IPR004136">
    <property type="entry name" value="NMO"/>
</dbReference>
<accession>A0A128EV56</accession>
<evidence type="ECO:0000256" key="5">
    <source>
        <dbReference type="ARBA" id="ARBA00022643"/>
    </source>
</evidence>
<evidence type="ECO:0000313" key="13">
    <source>
        <dbReference type="Proteomes" id="UP000071641"/>
    </source>
</evidence>
<dbReference type="FunFam" id="3.20.20.70:FF:000154">
    <property type="entry name" value="Probable nitronate monooxygenase"/>
    <property type="match status" value="1"/>
</dbReference>
<proteinExistence type="inferred from homology"/>
<dbReference type="EMBL" id="FIZX01000001">
    <property type="protein sequence ID" value="CZF78458.1"/>
    <property type="molecule type" value="Genomic_DNA"/>
</dbReference>